<keyword evidence="4" id="KW-0804">Transcription</keyword>
<dbReference type="Pfam" id="PF03466">
    <property type="entry name" value="LysR_substrate"/>
    <property type="match status" value="1"/>
</dbReference>
<evidence type="ECO:0000256" key="1">
    <source>
        <dbReference type="ARBA" id="ARBA00009437"/>
    </source>
</evidence>
<organism evidence="6 7">
    <name type="scientific">Rhizobium bangladeshense</name>
    <dbReference type="NCBI Taxonomy" id="1138189"/>
    <lineage>
        <taxon>Bacteria</taxon>
        <taxon>Pseudomonadati</taxon>
        <taxon>Pseudomonadota</taxon>
        <taxon>Alphaproteobacteria</taxon>
        <taxon>Hyphomicrobiales</taxon>
        <taxon>Rhizobiaceae</taxon>
        <taxon>Rhizobium/Agrobacterium group</taxon>
        <taxon>Rhizobium</taxon>
    </lineage>
</organism>
<dbReference type="SUPFAM" id="SSF53850">
    <property type="entry name" value="Periplasmic binding protein-like II"/>
    <property type="match status" value="1"/>
</dbReference>
<comment type="similarity">
    <text evidence="1">Belongs to the LysR transcriptional regulatory family.</text>
</comment>
<proteinExistence type="inferred from homology"/>
<evidence type="ECO:0000259" key="5">
    <source>
        <dbReference type="PROSITE" id="PS50931"/>
    </source>
</evidence>
<dbReference type="PROSITE" id="PS50931">
    <property type="entry name" value="HTH_LYSR"/>
    <property type="match status" value="1"/>
</dbReference>
<comment type="caution">
    <text evidence="6">The sequence shown here is derived from an EMBL/GenBank/DDBJ whole genome shotgun (WGS) entry which is preliminary data.</text>
</comment>
<dbReference type="InterPro" id="IPR036390">
    <property type="entry name" value="WH_DNA-bd_sf"/>
</dbReference>
<dbReference type="PANTHER" id="PTHR30126:SF77">
    <property type="entry name" value="TRANSCRIPTIONAL REGULATORY PROTEIN"/>
    <property type="match status" value="1"/>
</dbReference>
<evidence type="ECO:0000313" key="7">
    <source>
        <dbReference type="Proteomes" id="UP000720124"/>
    </source>
</evidence>
<dbReference type="PANTHER" id="PTHR30126">
    <property type="entry name" value="HTH-TYPE TRANSCRIPTIONAL REGULATOR"/>
    <property type="match status" value="1"/>
</dbReference>
<dbReference type="Gene3D" id="3.40.190.10">
    <property type="entry name" value="Periplasmic binding protein-like II"/>
    <property type="match status" value="2"/>
</dbReference>
<keyword evidence="7" id="KW-1185">Reference proteome</keyword>
<accession>A0ABS7LKE6</accession>
<evidence type="ECO:0000256" key="4">
    <source>
        <dbReference type="ARBA" id="ARBA00023163"/>
    </source>
</evidence>
<dbReference type="InterPro" id="IPR036388">
    <property type="entry name" value="WH-like_DNA-bd_sf"/>
</dbReference>
<evidence type="ECO:0000313" key="6">
    <source>
        <dbReference type="EMBL" id="MBY3591972.1"/>
    </source>
</evidence>
<dbReference type="Gene3D" id="1.10.10.10">
    <property type="entry name" value="Winged helix-like DNA-binding domain superfamily/Winged helix DNA-binding domain"/>
    <property type="match status" value="1"/>
</dbReference>
<protein>
    <submittedName>
        <fullName evidence="6">LysR family transcriptional regulator</fullName>
    </submittedName>
</protein>
<feature type="domain" description="HTH lysR-type" evidence="5">
    <location>
        <begin position="6"/>
        <end position="63"/>
    </location>
</feature>
<dbReference type="Pfam" id="PF00126">
    <property type="entry name" value="HTH_1"/>
    <property type="match status" value="1"/>
</dbReference>
<gene>
    <name evidence="6" type="ORF">HJA87_19150</name>
</gene>
<keyword evidence="2" id="KW-0805">Transcription regulation</keyword>
<dbReference type="EMBL" id="JABTXI010000007">
    <property type="protein sequence ID" value="MBY3591972.1"/>
    <property type="molecule type" value="Genomic_DNA"/>
</dbReference>
<dbReference type="Proteomes" id="UP000720124">
    <property type="component" value="Unassembled WGS sequence"/>
</dbReference>
<dbReference type="RefSeq" id="WP_221094564.1">
    <property type="nucleotide sequence ID" value="NZ_JABDWX010000006.1"/>
</dbReference>
<reference evidence="6 7" key="1">
    <citation type="submission" date="2020-06" db="EMBL/GenBank/DDBJ databases">
        <title>Global-level population genomics: horizontal gene transfer, symbiosis and evolution in Rhizobia.</title>
        <authorList>
            <person name="Gai Y."/>
        </authorList>
    </citation>
    <scope>NUCLEOTIDE SEQUENCE [LARGE SCALE GENOMIC DNA]</scope>
    <source>
        <strain evidence="6 7">PLR6_1b</strain>
    </source>
</reference>
<dbReference type="SUPFAM" id="SSF46785">
    <property type="entry name" value="Winged helix' DNA-binding domain"/>
    <property type="match status" value="1"/>
</dbReference>
<dbReference type="InterPro" id="IPR000847">
    <property type="entry name" value="LysR_HTH_N"/>
</dbReference>
<dbReference type="CDD" id="cd05466">
    <property type="entry name" value="PBP2_LTTR_substrate"/>
    <property type="match status" value="1"/>
</dbReference>
<sequence length="297" mass="32970">MSINRISLYHLESLVWIARLGTFAAAAERLNTTQPAISARVSELEERLSAKLFRRNGRTMALTPAGRELVREYTPIWDQLQAALLRSAGFDQIRGIVRIGSGEIAAATCLPQFVANMKRRWHDLTFEIDIQLTAQLIQSLVAGKIDIAFAASLVVHPALVATPIGPVELIWVAAADVANRLEQAQDDEGFPLWSLPSHSPIYEIMRSAVEKLPVRRRAINYCNNVRAIVDIVSRGDGFALLPAPMIRPQLDDDSLRRVFADIPVQPIIFHVVSRAAESDAVVHEVLHHARSIRLSDT</sequence>
<dbReference type="InterPro" id="IPR005119">
    <property type="entry name" value="LysR_subst-bd"/>
</dbReference>
<dbReference type="PRINTS" id="PR00039">
    <property type="entry name" value="HTHLYSR"/>
</dbReference>
<keyword evidence="3" id="KW-0238">DNA-binding</keyword>
<name>A0ABS7LKE6_9HYPH</name>
<evidence type="ECO:0000256" key="3">
    <source>
        <dbReference type="ARBA" id="ARBA00023125"/>
    </source>
</evidence>
<evidence type="ECO:0000256" key="2">
    <source>
        <dbReference type="ARBA" id="ARBA00023015"/>
    </source>
</evidence>